<organism evidence="2 3">
    <name type="scientific">Flavobacterium akiainvivens</name>
    <dbReference type="NCBI Taxonomy" id="1202724"/>
    <lineage>
        <taxon>Bacteria</taxon>
        <taxon>Pseudomonadati</taxon>
        <taxon>Bacteroidota</taxon>
        <taxon>Flavobacteriia</taxon>
        <taxon>Flavobacteriales</taxon>
        <taxon>Flavobacteriaceae</taxon>
        <taxon>Flavobacterium</taxon>
    </lineage>
</organism>
<dbReference type="EMBL" id="LIYD01000005">
    <property type="protein sequence ID" value="KOS05737.1"/>
    <property type="molecule type" value="Genomic_DNA"/>
</dbReference>
<keyword evidence="1" id="KW-1133">Transmembrane helix</keyword>
<evidence type="ECO:0000313" key="3">
    <source>
        <dbReference type="Proteomes" id="UP000037755"/>
    </source>
</evidence>
<sequence length="70" mass="8196">MKRIAVSTITKSLPIVLPVLVNHYLLAAFGNTNLFFINHIYLQQRYWPYQPKNRASLQKEKQIRLLGLTL</sequence>
<feature type="transmembrane region" description="Helical" evidence="1">
    <location>
        <begin position="20"/>
        <end position="42"/>
    </location>
</feature>
<gene>
    <name evidence="2" type="ORF">AM493_06560</name>
</gene>
<reference evidence="2 3" key="1">
    <citation type="submission" date="2015-08" db="EMBL/GenBank/DDBJ databases">
        <title>Whole genome sequence of Flavobacterium akiainvivens IK-1T, from decaying Wikstroemia oahuensis, an endemic Hawaiian shrub.</title>
        <authorList>
            <person name="Wan X."/>
            <person name="Hou S."/>
            <person name="Saito J."/>
            <person name="Donachie S."/>
        </authorList>
    </citation>
    <scope>NUCLEOTIDE SEQUENCE [LARGE SCALE GENOMIC DNA]</scope>
    <source>
        <strain evidence="2 3">IK-1</strain>
    </source>
</reference>
<keyword evidence="1" id="KW-0472">Membrane</keyword>
<evidence type="ECO:0000256" key="1">
    <source>
        <dbReference type="SAM" id="Phobius"/>
    </source>
</evidence>
<protein>
    <submittedName>
        <fullName evidence="2">Uncharacterized protein</fullName>
    </submittedName>
</protein>
<dbReference type="AlphaFoldDB" id="A0A0M8MH85"/>
<keyword evidence="3" id="KW-1185">Reference proteome</keyword>
<evidence type="ECO:0000313" key="2">
    <source>
        <dbReference type="EMBL" id="KOS05737.1"/>
    </source>
</evidence>
<dbReference type="Proteomes" id="UP000037755">
    <property type="component" value="Unassembled WGS sequence"/>
</dbReference>
<keyword evidence="1" id="KW-0812">Transmembrane</keyword>
<comment type="caution">
    <text evidence="2">The sequence shown here is derived from an EMBL/GenBank/DDBJ whole genome shotgun (WGS) entry which is preliminary data.</text>
</comment>
<proteinExistence type="predicted"/>
<dbReference type="STRING" id="1202724.AM493_06560"/>
<accession>A0A0M8MH85</accession>
<dbReference type="PATRIC" id="fig|1202724.3.peg.1366"/>
<name>A0A0M8MH85_9FLAO</name>